<sequence length="886" mass="95521">MRHSDRPIRRAAVIGSGVMGAAIAGHLANAGMRVTLLDIAPRALTPEEEKAGLTLERPEVRRRLATAAIAKLKTSKPAALYDSAFVNRISPACLEDDAGVLADAEWIVEAVTERKDIKRNVLDIIERNRGTGSLVSTNTSGLSVTALAEGRSSDFRQHFMATHFFNPPRYMKLVEIVPTPDTDVSALLRLTEVCERQLGKGVVVAKDTPNFIANRIGTYGMMVTLEEQERFGLTVEEVDALTGPAIGRPKTATFRMLDLVGLDTLLHVVDNVRERSSDPEDASVFVRPAVLERLVAEGRLGEKSGGGFYRKQRSASGRSEIEALSLQTHEYAPSAKVSSPIIDASKAAKGAGAKAQALLAGVWKAPILPAQHTSSQSAPPSVDPQASTAPNTGAQQHQQQPNNETVSLTGIAEPAAAPTPSQADVVPAAATPNPAPSPTALPKDVRYALFAWYSLKRTLLYAARQVGIIADNIVDIDRAMEWGFNWELGPFALWDALGVERTVNRMKAEGDEIPTWVEDWLTLGKRTFYQQEGLNRFYVSDGRYRELQEPPDTISLAALKSSGRTIFSNSGASLIDLGEDVACLEFHSQNNAIGADILSAVRRSAEEVGRNWRGLVLANEGRNFCVGANLMLLLMEAQSGEWDEVEEIIRTFQDSMLRLKRLDRPVVAAPHRMTLGGGVEACLPADQIIFSPETYFGLVETGVGLIPAGGGCKEAAILAASRATTGHAGSLHEQLVPLFETIAMAKTTTSGYEAASLGFKRPQDTVIARQDARIAEAKRAVLALDQAGYSAPDPNVRIPIAGREGKAILLLAVDSMKRGGYISAHDARIATKLAHVIAGGDAAPGAEVSEQYLLDLECEAFLALLGEPLTQQRMRYMLETGKPLRN</sequence>
<organism evidence="12 13">
    <name type="scientific">Paenibacillus terricola</name>
    <dbReference type="NCBI Taxonomy" id="2763503"/>
    <lineage>
        <taxon>Bacteria</taxon>
        <taxon>Bacillati</taxon>
        <taxon>Bacillota</taxon>
        <taxon>Bacilli</taxon>
        <taxon>Bacillales</taxon>
        <taxon>Paenibacillaceae</taxon>
        <taxon>Paenibacillus</taxon>
    </lineage>
</organism>
<comment type="caution">
    <text evidence="12">The sequence shown here is derived from an EMBL/GenBank/DDBJ whole genome shotgun (WGS) entry which is preliminary data.</text>
</comment>
<dbReference type="InterPro" id="IPR006108">
    <property type="entry name" value="3HC_DH_C"/>
</dbReference>
<dbReference type="InterPro" id="IPR001753">
    <property type="entry name" value="Enoyl-CoA_hydra/iso"/>
</dbReference>
<keyword evidence="5" id="KW-0560">Oxidoreductase</keyword>
<keyword evidence="13" id="KW-1185">Reference proteome</keyword>
<keyword evidence="7" id="KW-0443">Lipid metabolism</keyword>
<dbReference type="SUPFAM" id="SSF48179">
    <property type="entry name" value="6-phosphogluconate dehydrogenase C-terminal domain-like"/>
    <property type="match status" value="2"/>
</dbReference>
<keyword evidence="6" id="KW-0520">NAD</keyword>
<feature type="domain" description="3-hydroxyacyl-CoA dehydrogenase C-terminal" evidence="10">
    <location>
        <begin position="211"/>
        <end position="310"/>
    </location>
</feature>
<evidence type="ECO:0000256" key="6">
    <source>
        <dbReference type="ARBA" id="ARBA00023027"/>
    </source>
</evidence>
<dbReference type="SUPFAM" id="SSF51735">
    <property type="entry name" value="NAD(P)-binding Rossmann-fold domains"/>
    <property type="match status" value="1"/>
</dbReference>
<keyword evidence="3" id="KW-0276">Fatty acid metabolism</keyword>
<evidence type="ECO:0000256" key="9">
    <source>
        <dbReference type="SAM" id="MobiDB-lite"/>
    </source>
</evidence>
<dbReference type="SUPFAM" id="SSF52096">
    <property type="entry name" value="ClpP/crotonase"/>
    <property type="match status" value="1"/>
</dbReference>
<feature type="compositionally biased region" description="Low complexity" evidence="9">
    <location>
        <begin position="423"/>
        <end position="432"/>
    </location>
</feature>
<feature type="domain" description="3-hydroxyacyl-CoA dehydrogenase NAD binding" evidence="11">
    <location>
        <begin position="11"/>
        <end position="208"/>
    </location>
</feature>
<comment type="pathway">
    <text evidence="1">Lipid metabolism; fatty acid beta-oxidation.</text>
</comment>
<evidence type="ECO:0000313" key="12">
    <source>
        <dbReference type="EMBL" id="MBD3921147.1"/>
    </source>
</evidence>
<evidence type="ECO:0000256" key="5">
    <source>
        <dbReference type="ARBA" id="ARBA00023002"/>
    </source>
</evidence>
<protein>
    <submittedName>
        <fullName evidence="12">3-hydroxyacyl-CoA dehydrogenase/enoyl-CoA hydratase family protein</fullName>
    </submittedName>
</protein>
<proteinExistence type="inferred from homology"/>
<dbReference type="EMBL" id="JACXZA010000005">
    <property type="protein sequence ID" value="MBD3921147.1"/>
    <property type="molecule type" value="Genomic_DNA"/>
</dbReference>
<comment type="catalytic activity">
    <reaction evidence="8">
        <text>a (3S)-3-hydroxyacyl-CoA + NAD(+) = a 3-oxoacyl-CoA + NADH + H(+)</text>
        <dbReference type="Rhea" id="RHEA:22432"/>
        <dbReference type="ChEBI" id="CHEBI:15378"/>
        <dbReference type="ChEBI" id="CHEBI:57318"/>
        <dbReference type="ChEBI" id="CHEBI:57540"/>
        <dbReference type="ChEBI" id="CHEBI:57945"/>
        <dbReference type="ChEBI" id="CHEBI:90726"/>
        <dbReference type="EC" id="1.1.1.35"/>
    </reaction>
</comment>
<evidence type="ECO:0000256" key="4">
    <source>
        <dbReference type="ARBA" id="ARBA00022963"/>
    </source>
</evidence>
<dbReference type="InterPro" id="IPR029045">
    <property type="entry name" value="ClpP/crotonase-like_dom_sf"/>
</dbReference>
<feature type="region of interest" description="Disordered" evidence="9">
    <location>
        <begin position="371"/>
        <end position="404"/>
    </location>
</feature>
<dbReference type="Pfam" id="PF02737">
    <property type="entry name" value="3HCDH_N"/>
    <property type="match status" value="1"/>
</dbReference>
<comment type="similarity">
    <text evidence="2">Belongs to the 3-hydroxyacyl-CoA dehydrogenase family.</text>
</comment>
<evidence type="ECO:0000256" key="3">
    <source>
        <dbReference type="ARBA" id="ARBA00022832"/>
    </source>
</evidence>
<feature type="region of interest" description="Disordered" evidence="9">
    <location>
        <begin position="416"/>
        <end position="438"/>
    </location>
</feature>
<accession>A0ABR8MYY9</accession>
<dbReference type="RefSeq" id="WP_191205430.1">
    <property type="nucleotide sequence ID" value="NZ_JACXZA010000005.1"/>
</dbReference>
<dbReference type="Gene3D" id="3.40.50.720">
    <property type="entry name" value="NAD(P)-binding Rossmann-like Domain"/>
    <property type="match status" value="1"/>
</dbReference>
<name>A0ABR8MYY9_9BACL</name>
<dbReference type="Gene3D" id="3.90.226.10">
    <property type="entry name" value="2-enoyl-CoA Hydratase, Chain A, domain 1"/>
    <property type="match status" value="1"/>
</dbReference>
<dbReference type="Pfam" id="PF00725">
    <property type="entry name" value="3HCDH"/>
    <property type="match status" value="1"/>
</dbReference>
<keyword evidence="4" id="KW-0442">Lipid degradation</keyword>
<evidence type="ECO:0000259" key="11">
    <source>
        <dbReference type="Pfam" id="PF02737"/>
    </source>
</evidence>
<dbReference type="Pfam" id="PF00378">
    <property type="entry name" value="ECH_1"/>
    <property type="match status" value="1"/>
</dbReference>
<evidence type="ECO:0000259" key="10">
    <source>
        <dbReference type="Pfam" id="PF00725"/>
    </source>
</evidence>
<reference evidence="12 13" key="1">
    <citation type="submission" date="2020-09" db="EMBL/GenBank/DDBJ databases">
        <title>Paenibacillus sp. strain PR3 16S rRNA gene Genome sequencing and assembly.</title>
        <authorList>
            <person name="Kim J."/>
        </authorList>
    </citation>
    <scope>NUCLEOTIDE SEQUENCE [LARGE SCALE GENOMIC DNA]</scope>
    <source>
        <strain evidence="12 13">PR3</strain>
    </source>
</reference>
<evidence type="ECO:0000256" key="2">
    <source>
        <dbReference type="ARBA" id="ARBA00009463"/>
    </source>
</evidence>
<dbReference type="InterPro" id="IPR008927">
    <property type="entry name" value="6-PGluconate_DH-like_C_sf"/>
</dbReference>
<dbReference type="Proteomes" id="UP000609346">
    <property type="component" value="Unassembled WGS sequence"/>
</dbReference>
<dbReference type="InterPro" id="IPR036291">
    <property type="entry name" value="NAD(P)-bd_dom_sf"/>
</dbReference>
<dbReference type="Gene3D" id="1.10.1040.50">
    <property type="match status" value="1"/>
</dbReference>
<evidence type="ECO:0000256" key="7">
    <source>
        <dbReference type="ARBA" id="ARBA00023098"/>
    </source>
</evidence>
<evidence type="ECO:0000256" key="8">
    <source>
        <dbReference type="ARBA" id="ARBA00049556"/>
    </source>
</evidence>
<evidence type="ECO:0000313" key="13">
    <source>
        <dbReference type="Proteomes" id="UP000609346"/>
    </source>
</evidence>
<dbReference type="PANTHER" id="PTHR48075">
    <property type="entry name" value="3-HYDROXYACYL-COA DEHYDROGENASE FAMILY PROTEIN"/>
    <property type="match status" value="1"/>
</dbReference>
<dbReference type="CDD" id="cd06558">
    <property type="entry name" value="crotonase-like"/>
    <property type="match status" value="1"/>
</dbReference>
<evidence type="ECO:0000256" key="1">
    <source>
        <dbReference type="ARBA" id="ARBA00005005"/>
    </source>
</evidence>
<gene>
    <name evidence="12" type="ORF">H8B09_20435</name>
</gene>
<dbReference type="InterPro" id="IPR006176">
    <property type="entry name" value="3-OHacyl-CoA_DH_NAD-bd"/>
</dbReference>
<dbReference type="PANTHER" id="PTHR48075:SF7">
    <property type="entry name" value="3-HYDROXYACYL-COA DEHYDROGENASE-RELATED"/>
    <property type="match status" value="1"/>
</dbReference>